<evidence type="ECO:0008006" key="4">
    <source>
        <dbReference type="Google" id="ProtNLM"/>
    </source>
</evidence>
<dbReference type="AlphaFoldDB" id="A0AAF3J575"/>
<evidence type="ECO:0000313" key="2">
    <source>
        <dbReference type="Proteomes" id="UP000887575"/>
    </source>
</evidence>
<dbReference type="InterPro" id="IPR036236">
    <property type="entry name" value="Znf_C2H2_sf"/>
</dbReference>
<dbReference type="SUPFAM" id="SSF57667">
    <property type="entry name" value="beta-beta-alpha zinc fingers"/>
    <property type="match status" value="1"/>
</dbReference>
<dbReference type="Proteomes" id="UP000887575">
    <property type="component" value="Unassembled WGS sequence"/>
</dbReference>
<reference evidence="3" key="1">
    <citation type="submission" date="2024-02" db="UniProtKB">
        <authorList>
            <consortium name="WormBaseParasite"/>
        </authorList>
    </citation>
    <scope>IDENTIFICATION</scope>
</reference>
<dbReference type="WBParaSite" id="MBELARI_LOCUS16943">
    <property type="protein sequence ID" value="MBELARI_LOCUS16943"/>
    <property type="gene ID" value="MBELARI_LOCUS16943"/>
</dbReference>
<proteinExistence type="predicted"/>
<accession>A0AAF3J575</accession>
<dbReference type="Gene3D" id="3.30.160.60">
    <property type="entry name" value="Classic Zinc Finger"/>
    <property type="match status" value="1"/>
</dbReference>
<name>A0AAF3J575_9BILA</name>
<organism evidence="2 3">
    <name type="scientific">Mesorhabditis belari</name>
    <dbReference type="NCBI Taxonomy" id="2138241"/>
    <lineage>
        <taxon>Eukaryota</taxon>
        <taxon>Metazoa</taxon>
        <taxon>Ecdysozoa</taxon>
        <taxon>Nematoda</taxon>
        <taxon>Chromadorea</taxon>
        <taxon>Rhabditida</taxon>
        <taxon>Rhabditina</taxon>
        <taxon>Rhabditomorpha</taxon>
        <taxon>Rhabditoidea</taxon>
        <taxon>Rhabditidae</taxon>
        <taxon>Mesorhabditinae</taxon>
        <taxon>Mesorhabditis</taxon>
    </lineage>
</organism>
<evidence type="ECO:0000256" key="1">
    <source>
        <dbReference type="SAM" id="MobiDB-lite"/>
    </source>
</evidence>
<sequence>MGINWTVGQAGRLVDHAIKHTDIQLYKCSNCKNSFQVKSAARSHIRRVCKSEGRVIDSISKEALEKLLEISTRSFPDFSGPLESWRQKEVDKLEKRQNEARRKKQLVLSARLDETSESSSESGDNADGMHLDEAVEEKDLETNAGDEGFKDKDLHQMLNFIEHRNTIHNDFQEEDLKLSTEYFTLRHELVEKELKLVDCQQNWESIAKEMIKSLKSTQEKAEQLPTKKRYEETIDAAKRAFNEAFCDYETTKDRLSDVMKKRTNLRTQLVGLLNAHRLEFEKNDEE</sequence>
<feature type="region of interest" description="Disordered" evidence="1">
    <location>
        <begin position="104"/>
        <end position="129"/>
    </location>
</feature>
<evidence type="ECO:0000313" key="3">
    <source>
        <dbReference type="WBParaSite" id="MBELARI_LOCUS16943"/>
    </source>
</evidence>
<keyword evidence="2" id="KW-1185">Reference proteome</keyword>
<protein>
    <recommendedName>
        <fullName evidence="4">C2H2-type domain-containing protein</fullName>
    </recommendedName>
</protein>